<dbReference type="InterPro" id="IPR005000">
    <property type="entry name" value="Aldolase/citrate-lyase_domain"/>
</dbReference>
<organism evidence="4 5">
    <name type="scientific">Mycena metata</name>
    <dbReference type="NCBI Taxonomy" id="1033252"/>
    <lineage>
        <taxon>Eukaryota</taxon>
        <taxon>Fungi</taxon>
        <taxon>Dikarya</taxon>
        <taxon>Basidiomycota</taxon>
        <taxon>Agaricomycotina</taxon>
        <taxon>Agaricomycetes</taxon>
        <taxon>Agaricomycetidae</taxon>
        <taxon>Agaricales</taxon>
        <taxon>Marasmiineae</taxon>
        <taxon>Mycenaceae</taxon>
        <taxon>Mycena</taxon>
    </lineage>
</organism>
<evidence type="ECO:0000313" key="5">
    <source>
        <dbReference type="Proteomes" id="UP001215598"/>
    </source>
</evidence>
<dbReference type="InterPro" id="IPR015813">
    <property type="entry name" value="Pyrv/PenolPyrv_kinase-like_dom"/>
</dbReference>
<keyword evidence="2" id="KW-0456">Lyase</keyword>
<reference evidence="4" key="1">
    <citation type="submission" date="2023-03" db="EMBL/GenBank/DDBJ databases">
        <title>Massive genome expansion in bonnet fungi (Mycena s.s.) driven by repeated elements and novel gene families across ecological guilds.</title>
        <authorList>
            <consortium name="Lawrence Berkeley National Laboratory"/>
            <person name="Harder C.B."/>
            <person name="Miyauchi S."/>
            <person name="Viragh M."/>
            <person name="Kuo A."/>
            <person name="Thoen E."/>
            <person name="Andreopoulos B."/>
            <person name="Lu D."/>
            <person name="Skrede I."/>
            <person name="Drula E."/>
            <person name="Henrissat B."/>
            <person name="Morin E."/>
            <person name="Kohler A."/>
            <person name="Barry K."/>
            <person name="LaButti K."/>
            <person name="Morin E."/>
            <person name="Salamov A."/>
            <person name="Lipzen A."/>
            <person name="Mereny Z."/>
            <person name="Hegedus B."/>
            <person name="Baldrian P."/>
            <person name="Stursova M."/>
            <person name="Weitz H."/>
            <person name="Taylor A."/>
            <person name="Grigoriev I.V."/>
            <person name="Nagy L.G."/>
            <person name="Martin F."/>
            <person name="Kauserud H."/>
        </authorList>
    </citation>
    <scope>NUCLEOTIDE SEQUENCE</scope>
    <source>
        <strain evidence="4">CBHHK182m</strain>
    </source>
</reference>
<accession>A0AAD7MEQ3</accession>
<keyword evidence="4" id="KW-0670">Pyruvate</keyword>
<evidence type="ECO:0000259" key="3">
    <source>
        <dbReference type="Pfam" id="PF03328"/>
    </source>
</evidence>
<dbReference type="InterPro" id="IPR050251">
    <property type="entry name" value="HpcH-HpaI_aldolase"/>
</dbReference>
<protein>
    <submittedName>
        <fullName evidence="4">Pyruvate/Phosphoenolpyruvate kinase-like domain-containing protein</fullName>
    </submittedName>
</protein>
<evidence type="ECO:0000313" key="4">
    <source>
        <dbReference type="EMBL" id="KAJ7714003.1"/>
    </source>
</evidence>
<dbReference type="GO" id="GO:0016301">
    <property type="term" value="F:kinase activity"/>
    <property type="evidence" value="ECO:0007669"/>
    <property type="project" value="UniProtKB-KW"/>
</dbReference>
<sequence length="314" mass="34012">MCHNCITFPFADMGNPRTNGYTNGAAPPPPRSDFWKAPTPQQSSNFRGLGKSAQILYGVMLSMPSVPVAKVIAAAGADFCWIDQEHTPCSPDLMMQLIQTVIHESGGKTIPLVRVPSKTSFEYMVWCLNAGAGGIVVPHVETVAEVEAIVATCRYPPLGHRSVQPFHFIPGVTDTVPEGETLFSIANKNVAIIPQIESLAAVNNVEAILRHPGVDMAMVGARDLRTEMGLFGLTGTEPEYVKANEQIIAAAKANKVPLMAFTPRPEMFKQRIHEGFTVLMVSADFSTLALGTIGDLKRAKGIAEEHAHRCNETY</sequence>
<proteinExistence type="predicted"/>
<dbReference type="GO" id="GO:0016832">
    <property type="term" value="F:aldehyde-lyase activity"/>
    <property type="evidence" value="ECO:0007669"/>
    <property type="project" value="TreeGrafter"/>
</dbReference>
<evidence type="ECO:0000256" key="1">
    <source>
        <dbReference type="ARBA" id="ARBA00022723"/>
    </source>
</evidence>
<dbReference type="InterPro" id="IPR040442">
    <property type="entry name" value="Pyrv_kinase-like_dom_sf"/>
</dbReference>
<dbReference type="Proteomes" id="UP001215598">
    <property type="component" value="Unassembled WGS sequence"/>
</dbReference>
<dbReference type="SUPFAM" id="SSF51621">
    <property type="entry name" value="Phosphoenolpyruvate/pyruvate domain"/>
    <property type="match status" value="1"/>
</dbReference>
<dbReference type="AlphaFoldDB" id="A0AAD7MEQ3"/>
<dbReference type="Pfam" id="PF03328">
    <property type="entry name" value="HpcH_HpaI"/>
    <property type="match status" value="1"/>
</dbReference>
<feature type="domain" description="HpcH/HpaI aldolase/citrate lyase" evidence="3">
    <location>
        <begin position="68"/>
        <end position="284"/>
    </location>
</feature>
<dbReference type="GO" id="GO:0005737">
    <property type="term" value="C:cytoplasm"/>
    <property type="evidence" value="ECO:0007669"/>
    <property type="project" value="TreeGrafter"/>
</dbReference>
<evidence type="ECO:0000256" key="2">
    <source>
        <dbReference type="ARBA" id="ARBA00023239"/>
    </source>
</evidence>
<keyword evidence="1" id="KW-0479">Metal-binding</keyword>
<dbReference type="GO" id="GO:0046872">
    <property type="term" value="F:metal ion binding"/>
    <property type="evidence" value="ECO:0007669"/>
    <property type="project" value="UniProtKB-KW"/>
</dbReference>
<keyword evidence="4" id="KW-0808">Transferase</keyword>
<comment type="caution">
    <text evidence="4">The sequence shown here is derived from an EMBL/GenBank/DDBJ whole genome shotgun (WGS) entry which is preliminary data.</text>
</comment>
<dbReference type="EMBL" id="JARKIB010000332">
    <property type="protein sequence ID" value="KAJ7714003.1"/>
    <property type="molecule type" value="Genomic_DNA"/>
</dbReference>
<keyword evidence="4" id="KW-0418">Kinase</keyword>
<gene>
    <name evidence="4" type="ORF">B0H16DRAFT_1619668</name>
</gene>
<dbReference type="PANTHER" id="PTHR30502">
    <property type="entry name" value="2-KETO-3-DEOXY-L-RHAMNONATE ALDOLASE"/>
    <property type="match status" value="1"/>
</dbReference>
<dbReference type="Gene3D" id="3.20.20.60">
    <property type="entry name" value="Phosphoenolpyruvate-binding domains"/>
    <property type="match status" value="1"/>
</dbReference>
<name>A0AAD7MEQ3_9AGAR</name>
<dbReference type="PANTHER" id="PTHR30502:SF8">
    <property type="entry name" value="SYNTHASE, PUTATIVE-RELATED"/>
    <property type="match status" value="1"/>
</dbReference>
<keyword evidence="5" id="KW-1185">Reference proteome</keyword>